<protein>
    <submittedName>
        <fullName evidence="7">Cytochrome c</fullName>
    </submittedName>
</protein>
<dbReference type="InterPro" id="IPR011042">
    <property type="entry name" value="6-blade_b-propeller_TolB-like"/>
</dbReference>
<dbReference type="InterPro" id="IPR055557">
    <property type="entry name" value="DUF7133"/>
</dbReference>
<evidence type="ECO:0000313" key="7">
    <source>
        <dbReference type="EMBL" id="QDU21388.1"/>
    </source>
</evidence>
<reference evidence="7 8" key="1">
    <citation type="submission" date="2019-02" db="EMBL/GenBank/DDBJ databases">
        <title>Deep-cultivation of Planctomycetes and their phenomic and genomic characterization uncovers novel biology.</title>
        <authorList>
            <person name="Wiegand S."/>
            <person name="Jogler M."/>
            <person name="Boedeker C."/>
            <person name="Pinto D."/>
            <person name="Vollmers J."/>
            <person name="Rivas-Marin E."/>
            <person name="Kohn T."/>
            <person name="Peeters S.H."/>
            <person name="Heuer A."/>
            <person name="Rast P."/>
            <person name="Oberbeckmann S."/>
            <person name="Bunk B."/>
            <person name="Jeske O."/>
            <person name="Meyerdierks A."/>
            <person name="Storesund J.E."/>
            <person name="Kallscheuer N."/>
            <person name="Luecker S."/>
            <person name="Lage O.M."/>
            <person name="Pohl T."/>
            <person name="Merkel B.J."/>
            <person name="Hornburger P."/>
            <person name="Mueller R.-W."/>
            <person name="Bruemmer F."/>
            <person name="Labrenz M."/>
            <person name="Spormann A.M."/>
            <person name="Op den Camp H."/>
            <person name="Overmann J."/>
            <person name="Amann R."/>
            <person name="Jetten M.S.M."/>
            <person name="Mascher T."/>
            <person name="Medema M.H."/>
            <person name="Devos D.P."/>
            <person name="Kaster A.-K."/>
            <person name="Ovreas L."/>
            <person name="Rohde M."/>
            <person name="Galperin M.Y."/>
            <person name="Jogler C."/>
        </authorList>
    </citation>
    <scope>NUCLEOTIDE SEQUENCE [LARGE SCALE GENOMIC DNA]</scope>
    <source>
        <strain evidence="7 8">ETA_A1</strain>
    </source>
</reference>
<dbReference type="Gene3D" id="2.120.10.30">
    <property type="entry name" value="TolB, C-terminal domain"/>
    <property type="match status" value="1"/>
</dbReference>
<evidence type="ECO:0000256" key="5">
    <source>
        <dbReference type="SAM" id="SignalP"/>
    </source>
</evidence>
<dbReference type="SUPFAM" id="SSF63829">
    <property type="entry name" value="Calcium-dependent phosphotriesterase"/>
    <property type="match status" value="1"/>
</dbReference>
<dbReference type="InterPro" id="IPR013428">
    <property type="entry name" value="Membrane-bound_put_N"/>
</dbReference>
<feature type="signal peptide" evidence="5">
    <location>
        <begin position="1"/>
        <end position="19"/>
    </location>
</feature>
<dbReference type="Pfam" id="PF23500">
    <property type="entry name" value="DUF7133"/>
    <property type="match status" value="1"/>
</dbReference>
<name>A0A517XV50_9BACT</name>
<keyword evidence="1 4" id="KW-0349">Heme</keyword>
<keyword evidence="3 4" id="KW-0408">Iron</keyword>
<dbReference type="PANTHER" id="PTHR33546">
    <property type="entry name" value="LARGE, MULTIFUNCTIONAL SECRETED PROTEIN-RELATED"/>
    <property type="match status" value="1"/>
</dbReference>
<dbReference type="GO" id="GO:0046872">
    <property type="term" value="F:metal ion binding"/>
    <property type="evidence" value="ECO:0007669"/>
    <property type="project" value="UniProtKB-KW"/>
</dbReference>
<dbReference type="NCBIfam" id="TIGR02604">
    <property type="entry name" value="Piru_Ver_Nterm"/>
    <property type="match status" value="1"/>
</dbReference>
<dbReference type="SUPFAM" id="SSF48371">
    <property type="entry name" value="ARM repeat"/>
    <property type="match status" value="1"/>
</dbReference>
<dbReference type="PANTHER" id="PTHR33546:SF1">
    <property type="entry name" value="LARGE, MULTIFUNCTIONAL SECRETED PROTEIN"/>
    <property type="match status" value="1"/>
</dbReference>
<evidence type="ECO:0000313" key="8">
    <source>
        <dbReference type="Proteomes" id="UP000319576"/>
    </source>
</evidence>
<keyword evidence="8" id="KW-1185">Reference proteome</keyword>
<evidence type="ECO:0000256" key="3">
    <source>
        <dbReference type="ARBA" id="ARBA00023004"/>
    </source>
</evidence>
<feature type="domain" description="Cytochrome c" evidence="6">
    <location>
        <begin position="853"/>
        <end position="990"/>
    </location>
</feature>
<dbReference type="AlphaFoldDB" id="A0A517XV50"/>
<accession>A0A517XV50</accession>
<evidence type="ECO:0000256" key="4">
    <source>
        <dbReference type="PROSITE-ProRule" id="PRU00433"/>
    </source>
</evidence>
<dbReference type="PROSITE" id="PS51007">
    <property type="entry name" value="CYTC"/>
    <property type="match status" value="1"/>
</dbReference>
<feature type="chain" id="PRO_5021791234" evidence="5">
    <location>
        <begin position="20"/>
        <end position="1148"/>
    </location>
</feature>
<evidence type="ECO:0000256" key="1">
    <source>
        <dbReference type="ARBA" id="ARBA00022617"/>
    </source>
</evidence>
<dbReference type="GO" id="GO:0020037">
    <property type="term" value="F:heme binding"/>
    <property type="evidence" value="ECO:0007669"/>
    <property type="project" value="InterPro"/>
</dbReference>
<sequence precursor="true">MPRFLPAALLLLWPSAAFAQQNAKIPDPDPEVERRSFQVAEGFEVSLYAADPLLNKPIQINFDAKGRLWVASSATYPQIKPGEAANDRIIVLEDTDRDGKADKTTVFADGLLIPTGLVPGDGGVYVANSTELVHLSASQPGGKADRRKVLLSGFGTEDTHHIIHTFRWGPDSRLYFNQSIYIHSHIETPHGVRRLNAGGIWRYEPGTSQLDVFARGWVNTWGHAFDRAGQSFVTDGAGGEGINYLVVGGYYLTSQGQHVARILQGLNPGSPKFCGLEIVSGRHLPPEWQGDLITSDFRGHRVCRFKLQDDGSSYASREQEPLIRSSHPAFRPIDAKMGPDGALYIADWYNPIIQHGEVDFRDPRRDKTHGRIWRVTAKNRPLAPWPKLEGASVAELLEALKAPEDFTRQMAKRVLVERGTASVKPELQKWVSALPSDADAARLEALWVSQGLNDTDSELLSKLQKSADFRTRAAAVRVLSQVAPGATGQFAAAVADDHPRVRLEAVRGLVGAKSASAAEIALRVLDKPMDRTLDYALWLTTRELEPQWMPEFRAGKLTFGGDPKKLAFALNAVGTADAVKPVLALIEGKTVPAANRHGLWMLLARVGGPDELVKVLNFADKVENVSPTQRVELVAAVEDAIRTRRVPKPRDEVNLFHLIDEISNGTNPESRAAARSACRILALWKEQNTRPGIESIAKRETPVATADRAAAMEAVALYGDPRAKTFLASLADTGKGDARRLAIVSLASLDLPAAAGKAAAFLPTAEAKDDLLEVYGAFLNRKGGAPVLAKALAAAKLPPDVAKLGLRAVRSAVGADGAALTDALTKAGDLTAARKEPTPDDIRARVADLAAIGDASRGEAIFRRREMQCFACHAVGGAGGRVGPDLSSIGASAPADYLVESLLLPSKAIKEGFHAERVVTADEKVRVGVVVREANGMLVLRDEKDQEIAVPTRDITERGKTTKSMMPEGLIDPLTRQEVADLARFLSELGKVGPYAANPARVVRRWEIIEGTPENMNLARRTRLAAAAEAGTPFAWTPMYSKVSGVLPASELPRLVVWNGNDPLAVARFQLDVTTAGKVGLRFNSVAGLQVFVNGRAAEPAAETVLDLPAGVQTVTVVIDRAKRADDLRVELTDVPGSPARAAVVGGK</sequence>
<dbReference type="InterPro" id="IPR009056">
    <property type="entry name" value="Cyt_c-like_dom"/>
</dbReference>
<dbReference type="OrthoDB" id="228131at2"/>
<dbReference type="EMBL" id="CP036273">
    <property type="protein sequence ID" value="QDU21388.1"/>
    <property type="molecule type" value="Genomic_DNA"/>
</dbReference>
<proteinExistence type="predicted"/>
<dbReference type="Proteomes" id="UP000319576">
    <property type="component" value="Chromosome"/>
</dbReference>
<evidence type="ECO:0000259" key="6">
    <source>
        <dbReference type="PROSITE" id="PS51007"/>
    </source>
</evidence>
<dbReference type="InterPro" id="IPR013427">
    <property type="entry name" value="Haem-bd_dom_put"/>
</dbReference>
<gene>
    <name evidence="7" type="ORF">ETAA1_33550</name>
</gene>
<evidence type="ECO:0000256" key="2">
    <source>
        <dbReference type="ARBA" id="ARBA00022723"/>
    </source>
</evidence>
<organism evidence="7 8">
    <name type="scientific">Urbifossiella limnaea</name>
    <dbReference type="NCBI Taxonomy" id="2528023"/>
    <lineage>
        <taxon>Bacteria</taxon>
        <taxon>Pseudomonadati</taxon>
        <taxon>Planctomycetota</taxon>
        <taxon>Planctomycetia</taxon>
        <taxon>Gemmatales</taxon>
        <taxon>Gemmataceae</taxon>
        <taxon>Urbifossiella</taxon>
    </lineage>
</organism>
<dbReference type="NCBIfam" id="TIGR02603">
    <property type="entry name" value="CxxCH_TIGR02603"/>
    <property type="match status" value="1"/>
</dbReference>
<dbReference type="InterPro" id="IPR036909">
    <property type="entry name" value="Cyt_c-like_dom_sf"/>
</dbReference>
<keyword evidence="5" id="KW-0732">Signal</keyword>
<dbReference type="RefSeq" id="WP_145240294.1">
    <property type="nucleotide sequence ID" value="NZ_CP036273.1"/>
</dbReference>
<dbReference type="GO" id="GO:0009055">
    <property type="term" value="F:electron transfer activity"/>
    <property type="evidence" value="ECO:0007669"/>
    <property type="project" value="InterPro"/>
</dbReference>
<dbReference type="InterPro" id="IPR011989">
    <property type="entry name" value="ARM-like"/>
</dbReference>
<keyword evidence="2 4" id="KW-0479">Metal-binding</keyword>
<dbReference type="SUPFAM" id="SSF46626">
    <property type="entry name" value="Cytochrome c"/>
    <property type="match status" value="1"/>
</dbReference>
<dbReference type="Gene3D" id="1.10.760.10">
    <property type="entry name" value="Cytochrome c-like domain"/>
    <property type="match status" value="1"/>
</dbReference>
<dbReference type="Gene3D" id="1.25.10.10">
    <property type="entry name" value="Leucine-rich Repeat Variant"/>
    <property type="match status" value="1"/>
</dbReference>
<dbReference type="InterPro" id="IPR016024">
    <property type="entry name" value="ARM-type_fold"/>
</dbReference>
<dbReference type="KEGG" id="uli:ETAA1_33550"/>